<dbReference type="Proteomes" id="UP001153954">
    <property type="component" value="Unassembled WGS sequence"/>
</dbReference>
<evidence type="ECO:0000313" key="4">
    <source>
        <dbReference type="EMBL" id="CAH2097002.1"/>
    </source>
</evidence>
<name>A0AAU9UDH7_EUPED</name>
<gene>
    <name evidence="4" type="ORF">EEDITHA_LOCUS12276</name>
</gene>
<dbReference type="AlphaFoldDB" id="A0AAU9UDH7"/>
<protein>
    <recommendedName>
        <fullName evidence="3">FP protein C-terminal domain-containing protein</fullName>
    </recommendedName>
</protein>
<evidence type="ECO:0000256" key="1">
    <source>
        <dbReference type="SAM" id="Coils"/>
    </source>
</evidence>
<evidence type="ECO:0000259" key="3">
    <source>
        <dbReference type="Pfam" id="PF25298"/>
    </source>
</evidence>
<dbReference type="InterPro" id="IPR057251">
    <property type="entry name" value="FP_C"/>
</dbReference>
<feature type="region of interest" description="Disordered" evidence="2">
    <location>
        <begin position="1"/>
        <end position="25"/>
    </location>
</feature>
<feature type="coiled-coil region" evidence="1">
    <location>
        <begin position="112"/>
        <end position="146"/>
    </location>
</feature>
<organism evidence="4 5">
    <name type="scientific">Euphydryas editha</name>
    <name type="common">Edith's checkerspot</name>
    <dbReference type="NCBI Taxonomy" id="104508"/>
    <lineage>
        <taxon>Eukaryota</taxon>
        <taxon>Metazoa</taxon>
        <taxon>Ecdysozoa</taxon>
        <taxon>Arthropoda</taxon>
        <taxon>Hexapoda</taxon>
        <taxon>Insecta</taxon>
        <taxon>Pterygota</taxon>
        <taxon>Neoptera</taxon>
        <taxon>Endopterygota</taxon>
        <taxon>Lepidoptera</taxon>
        <taxon>Glossata</taxon>
        <taxon>Ditrysia</taxon>
        <taxon>Papilionoidea</taxon>
        <taxon>Nymphalidae</taxon>
        <taxon>Nymphalinae</taxon>
        <taxon>Euphydryas</taxon>
    </lineage>
</organism>
<comment type="caution">
    <text evidence="4">The sequence shown here is derived from an EMBL/GenBank/DDBJ whole genome shotgun (WGS) entry which is preliminary data.</text>
</comment>
<keyword evidence="1" id="KW-0175">Coiled coil</keyword>
<dbReference type="Pfam" id="PF25298">
    <property type="entry name" value="Baculo_FP_2nd"/>
    <property type="match status" value="1"/>
</dbReference>
<sequence length="317" mass="36243">MPKVQRTPPSSPHNVVPHSHSESDLSAIDKPVDIQPITVRSKRPRCEPSPYTHHDYITIQDLNDFKKELMLMLSSWKTEQDATISKLVKDVALVKSQCGDIQRSNLCFEAAISSIKAQYDGIRERIDSLESERGEVRKSMAELERRLEEGLYMSRSSAVEVRNVTESKNETERDLIGMIEKLGNTLGTAIKDHDIRDIYRRPGKRGSPKAIVVEFNSVQMKSSFITAVRRFNKSKQASSRLNRKHVGMLDDNSPIYVDEHLPYSTRKLFFQARDFAKENNFKFCWTAQGKVLVRKDSNSKYKHIKSEKSLSDLPGTN</sequence>
<dbReference type="EMBL" id="CAKOGL010000017">
    <property type="protein sequence ID" value="CAH2097002.1"/>
    <property type="molecule type" value="Genomic_DNA"/>
</dbReference>
<reference evidence="4" key="1">
    <citation type="submission" date="2022-03" db="EMBL/GenBank/DDBJ databases">
        <authorList>
            <person name="Tunstrom K."/>
        </authorList>
    </citation>
    <scope>NUCLEOTIDE SEQUENCE</scope>
</reference>
<proteinExistence type="predicted"/>
<evidence type="ECO:0000313" key="5">
    <source>
        <dbReference type="Proteomes" id="UP001153954"/>
    </source>
</evidence>
<accession>A0AAU9UDH7</accession>
<evidence type="ECO:0000256" key="2">
    <source>
        <dbReference type="SAM" id="MobiDB-lite"/>
    </source>
</evidence>
<keyword evidence="5" id="KW-1185">Reference proteome</keyword>
<feature type="domain" description="FP protein C-terminal" evidence="3">
    <location>
        <begin position="264"/>
        <end position="313"/>
    </location>
</feature>